<dbReference type="Pfam" id="PF00535">
    <property type="entry name" value="Glycos_transf_2"/>
    <property type="match status" value="1"/>
</dbReference>
<evidence type="ECO:0000256" key="2">
    <source>
        <dbReference type="ARBA" id="ARBA00022676"/>
    </source>
</evidence>
<sequence>MKKTISVVVPCFNESGSLCHFVDRFRPLLSRHPGYAFELVFVNDGSTDDTFAHIRALAAAESWVKGINLTRNFGKEAALTAGLDYAHSDAVVFMDADLQHPPEVVSDFIARWEQGHDVVVGHRVSRETDSRAYRMLANVFYRISNRISDVKLSEHEGDFRLIDRKVADKLRQLRENRRFMKGLFAWVGYEPVFVEYEVGRRFNGVSSFNTWRSWNFALEGITSFSTVPLRIWSYLGGLVLLIGLGYLLVIVLQAILYGVVTPGYVTLLAAVVGFSGVLMIGIGILGEYIGRIYMEVKQRPTYLVKEMVSNPLETAQAAEPAQPGNSSATAWGAPADG</sequence>
<evidence type="ECO:0000256" key="3">
    <source>
        <dbReference type="ARBA" id="ARBA00022679"/>
    </source>
</evidence>
<feature type="transmembrane region" description="Helical" evidence="8">
    <location>
        <begin position="263"/>
        <end position="289"/>
    </location>
</feature>
<evidence type="ECO:0000256" key="7">
    <source>
        <dbReference type="SAM" id="MobiDB-lite"/>
    </source>
</evidence>
<keyword evidence="3" id="KW-0808">Transferase</keyword>
<keyword evidence="2" id="KW-0328">Glycosyltransferase</keyword>
<feature type="transmembrane region" description="Helical" evidence="8">
    <location>
        <begin position="231"/>
        <end position="257"/>
    </location>
</feature>
<evidence type="ECO:0000256" key="4">
    <source>
        <dbReference type="ARBA" id="ARBA00022692"/>
    </source>
</evidence>
<dbReference type="EMBL" id="JANUHB010000006">
    <property type="protein sequence ID" value="MCS0810415.1"/>
    <property type="molecule type" value="Genomic_DNA"/>
</dbReference>
<evidence type="ECO:0000313" key="10">
    <source>
        <dbReference type="EMBL" id="MCS0810415.1"/>
    </source>
</evidence>
<keyword evidence="6 8" id="KW-0472">Membrane</keyword>
<dbReference type="InterPro" id="IPR001173">
    <property type="entry name" value="Glyco_trans_2-like"/>
</dbReference>
<dbReference type="Proteomes" id="UP001206126">
    <property type="component" value="Unassembled WGS sequence"/>
</dbReference>
<dbReference type="CDD" id="cd04187">
    <property type="entry name" value="DPM1_like_bac"/>
    <property type="match status" value="1"/>
</dbReference>
<feature type="domain" description="Glycosyltransferase 2-like" evidence="9">
    <location>
        <begin position="6"/>
        <end position="170"/>
    </location>
</feature>
<evidence type="ECO:0000256" key="6">
    <source>
        <dbReference type="ARBA" id="ARBA00023136"/>
    </source>
</evidence>
<keyword evidence="11" id="KW-1185">Reference proteome</keyword>
<dbReference type="PANTHER" id="PTHR48090">
    <property type="entry name" value="UNDECAPRENYL-PHOSPHATE 4-DEOXY-4-FORMAMIDO-L-ARABINOSE TRANSFERASE-RELATED"/>
    <property type="match status" value="1"/>
</dbReference>
<comment type="caution">
    <text evidence="10">The sequence shown here is derived from an EMBL/GenBank/DDBJ whole genome shotgun (WGS) entry which is preliminary data.</text>
</comment>
<name>A0ABT2DGG8_9BURK</name>
<evidence type="ECO:0000259" key="9">
    <source>
        <dbReference type="Pfam" id="PF00535"/>
    </source>
</evidence>
<dbReference type="RefSeq" id="WP_258824242.1">
    <property type="nucleotide sequence ID" value="NZ_JANUHB010000006.1"/>
</dbReference>
<evidence type="ECO:0000256" key="5">
    <source>
        <dbReference type="ARBA" id="ARBA00022989"/>
    </source>
</evidence>
<dbReference type="InterPro" id="IPR029044">
    <property type="entry name" value="Nucleotide-diphossugar_trans"/>
</dbReference>
<protein>
    <submittedName>
        <fullName evidence="10">Glycosyltransferase family 2 protein</fullName>
    </submittedName>
</protein>
<feature type="region of interest" description="Disordered" evidence="7">
    <location>
        <begin position="315"/>
        <end position="337"/>
    </location>
</feature>
<evidence type="ECO:0000256" key="8">
    <source>
        <dbReference type="SAM" id="Phobius"/>
    </source>
</evidence>
<gene>
    <name evidence="10" type="ORF">NX774_21035</name>
</gene>
<reference evidence="10 11" key="1">
    <citation type="submission" date="2022-08" db="EMBL/GenBank/DDBJ databases">
        <title>Reclassification of Massilia species as members of the genera Telluria, Duganella, Pseudoduganella, Mokoshia gen. nov. and Zemynaea gen. nov. using orthogonal and non-orthogonal genome-based approaches.</title>
        <authorList>
            <person name="Bowman J.P."/>
        </authorList>
    </citation>
    <scope>NUCLEOTIDE SEQUENCE [LARGE SCALE GENOMIC DNA]</scope>
    <source>
        <strain evidence="10 11">JCM 31605</strain>
    </source>
</reference>
<accession>A0ABT2DGG8</accession>
<dbReference type="SUPFAM" id="SSF53448">
    <property type="entry name" value="Nucleotide-diphospho-sugar transferases"/>
    <property type="match status" value="1"/>
</dbReference>
<dbReference type="PANTHER" id="PTHR48090:SF1">
    <property type="entry name" value="PROPHAGE BACTOPRENOL GLUCOSYL TRANSFERASE HOMOLOG"/>
    <property type="match status" value="1"/>
</dbReference>
<evidence type="ECO:0000313" key="11">
    <source>
        <dbReference type="Proteomes" id="UP001206126"/>
    </source>
</evidence>
<keyword evidence="4 8" id="KW-0812">Transmembrane</keyword>
<dbReference type="Gene3D" id="3.90.550.10">
    <property type="entry name" value="Spore Coat Polysaccharide Biosynthesis Protein SpsA, Chain A"/>
    <property type="match status" value="1"/>
</dbReference>
<evidence type="ECO:0000256" key="1">
    <source>
        <dbReference type="ARBA" id="ARBA00004141"/>
    </source>
</evidence>
<keyword evidence="5 8" id="KW-1133">Transmembrane helix</keyword>
<proteinExistence type="predicted"/>
<dbReference type="InterPro" id="IPR050256">
    <property type="entry name" value="Glycosyltransferase_2"/>
</dbReference>
<organism evidence="10 11">
    <name type="scientific">Massilia agilis</name>
    <dbReference type="NCBI Taxonomy" id="1811226"/>
    <lineage>
        <taxon>Bacteria</taxon>
        <taxon>Pseudomonadati</taxon>
        <taxon>Pseudomonadota</taxon>
        <taxon>Betaproteobacteria</taxon>
        <taxon>Burkholderiales</taxon>
        <taxon>Oxalobacteraceae</taxon>
        <taxon>Telluria group</taxon>
        <taxon>Massilia</taxon>
    </lineage>
</organism>
<comment type="subcellular location">
    <subcellularLocation>
        <location evidence="1">Membrane</location>
        <topology evidence="1">Multi-pass membrane protein</topology>
    </subcellularLocation>
</comment>